<dbReference type="PANTHER" id="PTHR10196:SF69">
    <property type="entry name" value="GLYCEROL KINASE"/>
    <property type="match status" value="1"/>
</dbReference>
<proteinExistence type="inferred from homology"/>
<evidence type="ECO:0000259" key="5">
    <source>
        <dbReference type="Pfam" id="PF00370"/>
    </source>
</evidence>
<dbReference type="GO" id="GO:0019563">
    <property type="term" value="P:glycerol catabolic process"/>
    <property type="evidence" value="ECO:0007669"/>
    <property type="project" value="TreeGrafter"/>
</dbReference>
<protein>
    <submittedName>
        <fullName evidence="6">Unnamed protein product</fullName>
    </submittedName>
</protein>
<evidence type="ECO:0000256" key="3">
    <source>
        <dbReference type="ARBA" id="ARBA00022777"/>
    </source>
</evidence>
<sequence>MHCLKNGEGEGFPGMGTDLFRAATGLPIATYFSAVKTMWMLENVPSLRAKAEAGDATFENMDTWLIWNLYGRGHVTDVTNTPQCYWSPPQNHSAWEKYGAKSLCLQNLILVFFLENPLSTTLPKRFVSLVPGPFLIEHQDRDRTRTSQSEQSSIRAQHKCQDDYDHLSRWEEGGRWLLPTAFASAIRSEQVVSLLRSTGGRIELRSRQLGHCAETTAGKPPPCNGQNTHPRSSCSHRDVDYHTETDLHSSPRLANTPTSNGVSITDTELYLAWAIYLDRGSGTRWINQGITALPKAEGGMAVPDLKAELLAMSATEVDRWASSSNKFRLVVGDIRFARSTGMGAPEVFLSSGRKEGGCRGMHFASTVWDADRALIRLAGAEEAFPPPVAVLTKFPQVATSLLPARSDDWREGQCIICTKALKGSVSATLRTW</sequence>
<feature type="compositionally biased region" description="Polar residues" evidence="4">
    <location>
        <begin position="224"/>
        <end position="233"/>
    </location>
</feature>
<dbReference type="EMBL" id="BSXT01003911">
    <property type="protein sequence ID" value="GMF56123.1"/>
    <property type="molecule type" value="Genomic_DNA"/>
</dbReference>
<dbReference type="AlphaFoldDB" id="A0A9W6Y999"/>
<dbReference type="Gene3D" id="3.30.420.40">
    <property type="match status" value="1"/>
</dbReference>
<dbReference type="InterPro" id="IPR043129">
    <property type="entry name" value="ATPase_NBD"/>
</dbReference>
<evidence type="ECO:0000313" key="6">
    <source>
        <dbReference type="EMBL" id="GMF56123.1"/>
    </source>
</evidence>
<dbReference type="SUPFAM" id="SSF53067">
    <property type="entry name" value="Actin-like ATPase domain"/>
    <property type="match status" value="1"/>
</dbReference>
<evidence type="ECO:0000256" key="2">
    <source>
        <dbReference type="ARBA" id="ARBA00022679"/>
    </source>
</evidence>
<dbReference type="GO" id="GO:0005829">
    <property type="term" value="C:cytosol"/>
    <property type="evidence" value="ECO:0007669"/>
    <property type="project" value="TreeGrafter"/>
</dbReference>
<gene>
    <name evidence="6" type="ORF">Pfra01_002376700</name>
</gene>
<dbReference type="Proteomes" id="UP001165121">
    <property type="component" value="Unassembled WGS sequence"/>
</dbReference>
<evidence type="ECO:0000256" key="4">
    <source>
        <dbReference type="SAM" id="MobiDB-lite"/>
    </source>
</evidence>
<feature type="compositionally biased region" description="Basic and acidic residues" evidence="4">
    <location>
        <begin position="235"/>
        <end position="249"/>
    </location>
</feature>
<keyword evidence="3" id="KW-0418">Kinase</keyword>
<reference evidence="6" key="1">
    <citation type="submission" date="2023-04" db="EMBL/GenBank/DDBJ databases">
        <title>Phytophthora fragariaefolia NBRC 109709.</title>
        <authorList>
            <person name="Ichikawa N."/>
            <person name="Sato H."/>
            <person name="Tonouchi N."/>
        </authorList>
    </citation>
    <scope>NUCLEOTIDE SEQUENCE</scope>
    <source>
        <strain evidence="6">NBRC 109709</strain>
    </source>
</reference>
<accession>A0A9W6Y999</accession>
<dbReference type="OrthoDB" id="5422795at2759"/>
<keyword evidence="7" id="KW-1185">Reference proteome</keyword>
<comment type="caution">
    <text evidence="6">The sequence shown here is derived from an EMBL/GenBank/DDBJ whole genome shotgun (WGS) entry which is preliminary data.</text>
</comment>
<evidence type="ECO:0000313" key="7">
    <source>
        <dbReference type="Proteomes" id="UP001165121"/>
    </source>
</evidence>
<evidence type="ECO:0000256" key="1">
    <source>
        <dbReference type="ARBA" id="ARBA00009156"/>
    </source>
</evidence>
<dbReference type="Pfam" id="PF00370">
    <property type="entry name" value="FGGY_N"/>
    <property type="match status" value="1"/>
</dbReference>
<feature type="domain" description="Carbohydrate kinase FGGY N-terminal" evidence="5">
    <location>
        <begin position="18"/>
        <end position="82"/>
    </location>
</feature>
<keyword evidence="2" id="KW-0808">Transferase</keyword>
<dbReference type="PANTHER" id="PTHR10196">
    <property type="entry name" value="SUGAR KINASE"/>
    <property type="match status" value="1"/>
</dbReference>
<name>A0A9W6Y999_9STRA</name>
<dbReference type="GO" id="GO:0004370">
    <property type="term" value="F:glycerol kinase activity"/>
    <property type="evidence" value="ECO:0007669"/>
    <property type="project" value="TreeGrafter"/>
</dbReference>
<dbReference type="InterPro" id="IPR018484">
    <property type="entry name" value="FGGY_N"/>
</dbReference>
<comment type="similarity">
    <text evidence="1">Belongs to the FGGY kinase family.</text>
</comment>
<feature type="region of interest" description="Disordered" evidence="4">
    <location>
        <begin position="213"/>
        <end position="259"/>
    </location>
</feature>
<organism evidence="6 7">
    <name type="scientific">Phytophthora fragariaefolia</name>
    <dbReference type="NCBI Taxonomy" id="1490495"/>
    <lineage>
        <taxon>Eukaryota</taxon>
        <taxon>Sar</taxon>
        <taxon>Stramenopiles</taxon>
        <taxon>Oomycota</taxon>
        <taxon>Peronosporomycetes</taxon>
        <taxon>Peronosporales</taxon>
        <taxon>Peronosporaceae</taxon>
        <taxon>Phytophthora</taxon>
    </lineage>
</organism>